<dbReference type="GO" id="GO:0019894">
    <property type="term" value="F:kinesin binding"/>
    <property type="evidence" value="ECO:0007669"/>
    <property type="project" value="TreeGrafter"/>
</dbReference>
<feature type="repeat" description="TPR" evidence="1">
    <location>
        <begin position="515"/>
        <end position="548"/>
    </location>
</feature>
<dbReference type="EMBL" id="JAHDYR010000008">
    <property type="protein sequence ID" value="KAG9395723.1"/>
    <property type="molecule type" value="Genomic_DNA"/>
</dbReference>
<feature type="region of interest" description="Disordered" evidence="2">
    <location>
        <begin position="643"/>
        <end position="725"/>
    </location>
</feature>
<dbReference type="Pfam" id="PF13176">
    <property type="entry name" value="TPR_7"/>
    <property type="match status" value="1"/>
</dbReference>
<dbReference type="GO" id="GO:0036064">
    <property type="term" value="C:ciliary basal body"/>
    <property type="evidence" value="ECO:0007669"/>
    <property type="project" value="TreeGrafter"/>
</dbReference>
<keyword evidence="1" id="KW-0802">TPR repeat</keyword>
<dbReference type="Pfam" id="PF13432">
    <property type="entry name" value="TPR_16"/>
    <property type="match status" value="2"/>
</dbReference>
<keyword evidence="4" id="KW-1185">Reference proteome</keyword>
<dbReference type="OrthoDB" id="1926212at2759"/>
<dbReference type="GO" id="GO:1905515">
    <property type="term" value="P:non-motile cilium assembly"/>
    <property type="evidence" value="ECO:0007669"/>
    <property type="project" value="TreeGrafter"/>
</dbReference>
<dbReference type="InterPro" id="IPR019734">
    <property type="entry name" value="TPR_rpt"/>
</dbReference>
<organism evidence="3 4">
    <name type="scientific">Carpediemonas membranifera</name>
    <dbReference type="NCBI Taxonomy" id="201153"/>
    <lineage>
        <taxon>Eukaryota</taxon>
        <taxon>Metamonada</taxon>
        <taxon>Carpediemonas-like organisms</taxon>
        <taxon>Carpediemonas</taxon>
    </lineage>
</organism>
<dbReference type="PROSITE" id="PS50005">
    <property type="entry name" value="TPR"/>
    <property type="match status" value="3"/>
</dbReference>
<name>A0A8J6E3B6_9EUKA</name>
<dbReference type="PANTHER" id="PTHR44117:SF1">
    <property type="entry name" value="INTRAFLAGELLAR TRANSPORT PROTEIN 88 HOMOLOG"/>
    <property type="match status" value="1"/>
</dbReference>
<dbReference type="SUPFAM" id="SSF81901">
    <property type="entry name" value="HCP-like"/>
    <property type="match status" value="1"/>
</dbReference>
<dbReference type="Gene3D" id="1.25.40.10">
    <property type="entry name" value="Tetratricopeptide repeat domain"/>
    <property type="match status" value="3"/>
</dbReference>
<dbReference type="Proteomes" id="UP000717585">
    <property type="component" value="Unassembled WGS sequence"/>
</dbReference>
<feature type="repeat" description="TPR" evidence="1">
    <location>
        <begin position="150"/>
        <end position="183"/>
    </location>
</feature>
<evidence type="ECO:0000256" key="2">
    <source>
        <dbReference type="SAM" id="MobiDB-lite"/>
    </source>
</evidence>
<dbReference type="GO" id="GO:0097730">
    <property type="term" value="C:non-motile cilium"/>
    <property type="evidence" value="ECO:0007669"/>
    <property type="project" value="TreeGrafter"/>
</dbReference>
<dbReference type="GO" id="GO:0042073">
    <property type="term" value="P:intraciliary transport"/>
    <property type="evidence" value="ECO:0007669"/>
    <property type="project" value="TreeGrafter"/>
</dbReference>
<dbReference type="PANTHER" id="PTHR44117">
    <property type="entry name" value="INTRAFLAGELLAR TRANSPORT PROTEIN 88 HOMOLOG"/>
    <property type="match status" value="1"/>
</dbReference>
<accession>A0A8J6E3B6</accession>
<comment type="caution">
    <text evidence="3">The sequence shown here is derived from an EMBL/GenBank/DDBJ whole genome shotgun (WGS) entry which is preliminary data.</text>
</comment>
<dbReference type="GO" id="GO:0005814">
    <property type="term" value="C:centriole"/>
    <property type="evidence" value="ECO:0007669"/>
    <property type="project" value="TreeGrafter"/>
</dbReference>
<feature type="compositionally biased region" description="Basic and acidic residues" evidence="2">
    <location>
        <begin position="645"/>
        <end position="662"/>
    </location>
</feature>
<protein>
    <submittedName>
        <fullName evidence="3">Tetratricopeptide repeat</fullName>
    </submittedName>
</protein>
<gene>
    <name evidence="3" type="ORF">J8273_2630</name>
</gene>
<dbReference type="Pfam" id="PF13424">
    <property type="entry name" value="TPR_12"/>
    <property type="match status" value="1"/>
</dbReference>
<evidence type="ECO:0000313" key="4">
    <source>
        <dbReference type="Proteomes" id="UP000717585"/>
    </source>
</evidence>
<dbReference type="SUPFAM" id="SSF48452">
    <property type="entry name" value="TPR-like"/>
    <property type="match status" value="1"/>
</dbReference>
<dbReference type="AlphaFoldDB" id="A0A8J6E3B6"/>
<dbReference type="GO" id="GO:0097546">
    <property type="term" value="C:ciliary base"/>
    <property type="evidence" value="ECO:0007669"/>
    <property type="project" value="TreeGrafter"/>
</dbReference>
<sequence length="740" mass="82081">MRTAQRGQTGARPMTAVRAAGFTAKKNFDPLHEDISSLFNFKKEETPEQVAKGMELQVHRNMEESALCLSKGESQKAVANARKAQKVNEDILVYRRKHQIVDMTNTELHYAALFQLALALQEDHQPQQAVRTYEGILDSLGNNGDSHIRPQCHINLGNICLELGKHGEATRHYNMALDNVPTSNVELRVKIMKNLALCAVRAENFPEAVEYFERIIELQESVESGREPDDDAPVIDPQTFFNLAICCVILNEQTMMFDTFNRMLEYAPRAEDSQLDVFRPVDELYRDEISRQSDWEHKLTTLARIIAPRVDSDIEAGFQAVVSALKENAQTGPARRLEIEMALACLRKGNYRRAIGLLEGIKDSGESRDRAPEGLHTNLAFVHYVTGENDKATQYAREAVAQDPHSAYALNMLGCTLLRGGDADGAVSALEKAVDVPQSDCNEAIYNLGLAYKRLGMLNEAIDQFQLYSDTIGELDPRASADALWQLSEICRTSDDPDEAIVQAKLLATRVPNDASAHARLGNIYRSVDDLKRAVSAYEVSLEVAPSLDVLDWVGAFHASAGSPAKALEAFQRAAKLRPQDPQWPLLSAGCLHRAGQTAAALKEYEDVHRKWPDNLECIKAMISLYDERREADKAAHARSVLAETEGRVSHAKETKSRDRARSARVTSARKMRSLGGISGRSSEVPSRMDSANMASVRDEESLRPSPVPSARSVHIREPSPSAAIEEAIAEDFDVIDLLD</sequence>
<evidence type="ECO:0000313" key="3">
    <source>
        <dbReference type="EMBL" id="KAG9395723.1"/>
    </source>
</evidence>
<dbReference type="InterPro" id="IPR011990">
    <property type="entry name" value="TPR-like_helical_dom_sf"/>
</dbReference>
<reference evidence="3" key="1">
    <citation type="submission" date="2021-05" db="EMBL/GenBank/DDBJ databases">
        <title>A free-living protist that lacks canonical eukaryotic 1 DNA replication and segregation systems.</title>
        <authorList>
            <person name="Salas-Leiva D.E."/>
            <person name="Tromer E.C."/>
            <person name="Curtis B.A."/>
            <person name="Jerlstrom-Hultqvist J."/>
            <person name="Kolisko M."/>
            <person name="Yi Z."/>
            <person name="Salas-Leiva J.S."/>
            <person name="Gallot-Lavallee L."/>
            <person name="Kops G.J.P.L."/>
            <person name="Archibald J.M."/>
            <person name="Simpson A.G.B."/>
            <person name="Roger A.J."/>
        </authorList>
    </citation>
    <scope>NUCLEOTIDE SEQUENCE</scope>
    <source>
        <strain evidence="3">BICM</strain>
    </source>
</reference>
<proteinExistence type="predicted"/>
<evidence type="ECO:0000256" key="1">
    <source>
        <dbReference type="PROSITE-ProRule" id="PRU00339"/>
    </source>
</evidence>
<feature type="repeat" description="TPR" evidence="1">
    <location>
        <begin position="189"/>
        <end position="222"/>
    </location>
</feature>
<dbReference type="SMART" id="SM00028">
    <property type="entry name" value="TPR"/>
    <property type="match status" value="9"/>
</dbReference>